<evidence type="ECO:0000256" key="3">
    <source>
        <dbReference type="ARBA" id="ARBA00023002"/>
    </source>
</evidence>
<dbReference type="SUPFAM" id="SSF51430">
    <property type="entry name" value="NAD(P)-linked oxidoreductase"/>
    <property type="match status" value="1"/>
</dbReference>
<dbReference type="Gene3D" id="3.20.20.100">
    <property type="entry name" value="NADP-dependent oxidoreductase domain"/>
    <property type="match status" value="1"/>
</dbReference>
<dbReference type="Proteomes" id="UP000297385">
    <property type="component" value="Unassembled WGS sequence"/>
</dbReference>
<evidence type="ECO:0000259" key="7">
    <source>
        <dbReference type="Pfam" id="PF00248"/>
    </source>
</evidence>
<dbReference type="PIRSF" id="PIRSF000097">
    <property type="entry name" value="AKR"/>
    <property type="match status" value="1"/>
</dbReference>
<dbReference type="PANTHER" id="PTHR43827">
    <property type="entry name" value="2,5-DIKETO-D-GLUCONIC ACID REDUCTASE"/>
    <property type="match status" value="1"/>
</dbReference>
<evidence type="ECO:0000256" key="2">
    <source>
        <dbReference type="ARBA" id="ARBA00022857"/>
    </source>
</evidence>
<evidence type="ECO:0000313" key="8">
    <source>
        <dbReference type="EMBL" id="TFE36854.1"/>
    </source>
</evidence>
<dbReference type="InterPro" id="IPR020471">
    <property type="entry name" value="AKR"/>
</dbReference>
<feature type="binding site" evidence="5">
    <location>
        <position position="108"/>
    </location>
    <ligand>
        <name>substrate</name>
    </ligand>
</feature>
<dbReference type="PRINTS" id="PR00069">
    <property type="entry name" value="ALDKETRDTASE"/>
</dbReference>
<dbReference type="FunFam" id="3.20.20.100:FF:000015">
    <property type="entry name" value="Oxidoreductase, aldo/keto reductase family"/>
    <property type="match status" value="1"/>
</dbReference>
<evidence type="ECO:0000256" key="5">
    <source>
        <dbReference type="PIRSR" id="PIRSR000097-2"/>
    </source>
</evidence>
<feature type="domain" description="NADP-dependent oxidoreductase" evidence="7">
    <location>
        <begin position="23"/>
        <end position="262"/>
    </location>
</feature>
<proteinExistence type="inferred from homology"/>
<organism evidence="8 9">
    <name type="scientific">Paraburkholderia dipogonis</name>
    <dbReference type="NCBI Taxonomy" id="1211383"/>
    <lineage>
        <taxon>Bacteria</taxon>
        <taxon>Pseudomonadati</taxon>
        <taxon>Pseudomonadota</taxon>
        <taxon>Betaproteobacteria</taxon>
        <taxon>Burkholderiales</taxon>
        <taxon>Burkholderiaceae</taxon>
        <taxon>Paraburkholderia</taxon>
    </lineage>
</organism>
<dbReference type="PANTHER" id="PTHR43827:SF3">
    <property type="entry name" value="NADP-DEPENDENT OXIDOREDUCTASE DOMAIN-CONTAINING PROTEIN"/>
    <property type="match status" value="1"/>
</dbReference>
<dbReference type="GO" id="GO:0016616">
    <property type="term" value="F:oxidoreductase activity, acting on the CH-OH group of donors, NAD or NADP as acceptor"/>
    <property type="evidence" value="ECO:0007669"/>
    <property type="project" value="UniProtKB-ARBA"/>
</dbReference>
<evidence type="ECO:0000256" key="1">
    <source>
        <dbReference type="ARBA" id="ARBA00007905"/>
    </source>
</evidence>
<feature type="active site" description="Proton donor" evidence="4">
    <location>
        <position position="50"/>
    </location>
</feature>
<dbReference type="EMBL" id="SNVI01000008">
    <property type="protein sequence ID" value="TFE36854.1"/>
    <property type="molecule type" value="Genomic_DNA"/>
</dbReference>
<dbReference type="Pfam" id="PF00248">
    <property type="entry name" value="Aldo_ket_red"/>
    <property type="match status" value="1"/>
</dbReference>
<gene>
    <name evidence="8" type="ORF">E2553_45280</name>
</gene>
<comment type="similarity">
    <text evidence="1">Belongs to the aldo/keto reductase family.</text>
</comment>
<keyword evidence="2" id="KW-0521">NADP</keyword>
<dbReference type="InterPro" id="IPR023210">
    <property type="entry name" value="NADP_OxRdtase_dom"/>
</dbReference>
<protein>
    <submittedName>
        <fullName evidence="8">Aldo/keto reductase</fullName>
    </submittedName>
</protein>
<comment type="caution">
    <text evidence="8">The sequence shown here is derived from an EMBL/GenBank/DDBJ whole genome shotgun (WGS) entry which is preliminary data.</text>
</comment>
<accession>A0A4Y8MHI6</accession>
<evidence type="ECO:0000313" key="9">
    <source>
        <dbReference type="Proteomes" id="UP000297385"/>
    </source>
</evidence>
<feature type="site" description="Lowers pKa of active site Tyr" evidence="6">
    <location>
        <position position="75"/>
    </location>
</feature>
<evidence type="ECO:0000256" key="4">
    <source>
        <dbReference type="PIRSR" id="PIRSR000097-1"/>
    </source>
</evidence>
<sequence length="276" mass="30595">MTSPRITLNDGTSMPQLGLGVFRIPANDTERVVSEALEIGYRLIDTAASYENEAGVGRAIAKSGIPREEIYVITKLWNIDHTANIAPQAFQRSLDTLGLDYVDMYLMHWPIASAGLFVDIWRQFEQFKADGRTRSIGASNYRIQDLERIINETSVVPAINQIEVHPLFTQNALRGYGEKHGIVTQAWGPFGHTKINLFVEGAIPGIAAAHGVTPAQVLLRWYLQHGWPVVGKTENSAHLKENWDVFGFSLTADDMAALDAMNQNRRVGPDPDLVDA</sequence>
<dbReference type="PROSITE" id="PS00798">
    <property type="entry name" value="ALDOKETO_REDUCTASE_1"/>
    <property type="match status" value="1"/>
</dbReference>
<evidence type="ECO:0000256" key="6">
    <source>
        <dbReference type="PIRSR" id="PIRSR000097-3"/>
    </source>
</evidence>
<keyword evidence="3" id="KW-0560">Oxidoreductase</keyword>
<dbReference type="AlphaFoldDB" id="A0A4Y8MHI6"/>
<dbReference type="InterPro" id="IPR018170">
    <property type="entry name" value="Aldo/ket_reductase_CS"/>
</dbReference>
<name>A0A4Y8MHI6_9BURK</name>
<reference evidence="8 9" key="1">
    <citation type="submission" date="2019-03" db="EMBL/GenBank/DDBJ databases">
        <title>Complete Genome Sequence of Paraburkholderia dipogonis ICMP 19430T, a Nitrogen-fixing Symbiont of the South African Invasive Legume Dipogon lignosus in New Zealand.</title>
        <authorList>
            <person name="De Meyer S.E."/>
        </authorList>
    </citation>
    <scope>NUCLEOTIDE SEQUENCE [LARGE SCALE GENOMIC DNA]</scope>
    <source>
        <strain evidence="8 9">ICMP 19430</strain>
    </source>
</reference>
<dbReference type="InterPro" id="IPR036812">
    <property type="entry name" value="NAD(P)_OxRdtase_dom_sf"/>
</dbReference>